<reference evidence="2 3" key="1">
    <citation type="submission" date="2018-12" db="EMBL/GenBank/DDBJ databases">
        <title>Draft genome sequence of Xylaria grammica IHI A82.</title>
        <authorList>
            <person name="Buettner E."/>
            <person name="Kellner H."/>
        </authorList>
    </citation>
    <scope>NUCLEOTIDE SEQUENCE [LARGE SCALE GENOMIC DNA]</scope>
    <source>
        <strain evidence="2 3">IHI A82</strain>
    </source>
</reference>
<evidence type="ECO:0000256" key="1">
    <source>
        <dbReference type="SAM" id="MobiDB-lite"/>
    </source>
</evidence>
<feature type="compositionally biased region" description="Basic and acidic residues" evidence="1">
    <location>
        <begin position="251"/>
        <end position="269"/>
    </location>
</feature>
<protein>
    <submittedName>
        <fullName evidence="2">Uncharacterized protein</fullName>
    </submittedName>
</protein>
<dbReference type="Pfam" id="PF12505">
    <property type="entry name" value="DUF3712"/>
    <property type="match status" value="1"/>
</dbReference>
<dbReference type="InterPro" id="IPR022185">
    <property type="entry name" value="DUF3712"/>
</dbReference>
<sequence length="330" mass="35801">MDFSFQALVLHHNAEMNSAFRSVVDTIIRNSQLSVSLLRISNVTEDSFHVSLEARITKTGPANAKITPMTVDLCGPSGRFGSVTLPAMTLRAHGTDVIVDSQLVKILDKEALRLFVQAIVEDGVTLSLRNGRASVSALGVGPRDIVYEKELGLQGMRAAGRAHLPSTVVLGSRNNYSIVFQVANPSPVEISFGTCSFDIETHEGKVLAELKGRLGIRRNQFEVTFQGNVNKTIAAQLAADMRAAGVATHGSEIRGGENEGNRSSDRTPEARLVGKRCAGAGWCDDTIKGINVPLQNVRALFQALGVDADKEEPVEKKGSPPRWMQRWMIR</sequence>
<feature type="region of interest" description="Disordered" evidence="1">
    <location>
        <begin position="250"/>
        <end position="270"/>
    </location>
</feature>
<gene>
    <name evidence="2" type="ORF">EKO27_g4094</name>
</gene>
<dbReference type="GO" id="GO:0000329">
    <property type="term" value="C:fungal-type vacuole membrane"/>
    <property type="evidence" value="ECO:0007669"/>
    <property type="project" value="InterPro"/>
</dbReference>
<dbReference type="InterPro" id="IPR046368">
    <property type="entry name" value="Tag1"/>
</dbReference>
<evidence type="ECO:0000313" key="2">
    <source>
        <dbReference type="EMBL" id="RWA11003.1"/>
    </source>
</evidence>
<name>A0A439D9B7_9PEZI</name>
<dbReference type="AlphaFoldDB" id="A0A439D9B7"/>
<dbReference type="Proteomes" id="UP000286045">
    <property type="component" value="Unassembled WGS sequence"/>
</dbReference>
<evidence type="ECO:0000313" key="3">
    <source>
        <dbReference type="Proteomes" id="UP000286045"/>
    </source>
</evidence>
<dbReference type="EMBL" id="RYZI01000093">
    <property type="protein sequence ID" value="RWA11003.1"/>
    <property type="molecule type" value="Genomic_DNA"/>
</dbReference>
<comment type="caution">
    <text evidence="2">The sequence shown here is derived from an EMBL/GenBank/DDBJ whole genome shotgun (WGS) entry which is preliminary data.</text>
</comment>
<dbReference type="PANTHER" id="PTHR35895:SF1">
    <property type="entry name" value="LIPID-BINDING SERUM GLYCOPROTEIN C-TERMINAL DOMAIN-CONTAINING PROTEIN"/>
    <property type="match status" value="1"/>
</dbReference>
<organism evidence="2 3">
    <name type="scientific">Xylaria grammica</name>
    <dbReference type="NCBI Taxonomy" id="363999"/>
    <lineage>
        <taxon>Eukaryota</taxon>
        <taxon>Fungi</taxon>
        <taxon>Dikarya</taxon>
        <taxon>Ascomycota</taxon>
        <taxon>Pezizomycotina</taxon>
        <taxon>Sordariomycetes</taxon>
        <taxon>Xylariomycetidae</taxon>
        <taxon>Xylariales</taxon>
        <taxon>Xylariaceae</taxon>
        <taxon>Xylaria</taxon>
    </lineage>
</organism>
<dbReference type="PANTHER" id="PTHR35895">
    <property type="entry name" value="CHROMOSOME 16, WHOLE GENOME SHOTGUN SEQUENCE"/>
    <property type="match status" value="1"/>
</dbReference>
<keyword evidence="3" id="KW-1185">Reference proteome</keyword>
<accession>A0A439D9B7</accession>
<proteinExistence type="predicted"/>